<feature type="compositionally biased region" description="Polar residues" evidence="1">
    <location>
        <begin position="1"/>
        <end position="17"/>
    </location>
</feature>
<organism evidence="2 3">
    <name type="scientific">Micromonospora acroterricola</name>
    <dbReference type="NCBI Taxonomy" id="2202421"/>
    <lineage>
        <taxon>Bacteria</taxon>
        <taxon>Bacillati</taxon>
        <taxon>Actinomycetota</taxon>
        <taxon>Actinomycetes</taxon>
        <taxon>Micromonosporales</taxon>
        <taxon>Micromonosporaceae</taxon>
        <taxon>Micromonospora</taxon>
    </lineage>
</organism>
<name>A0A317DBP9_9ACTN</name>
<gene>
    <name evidence="2" type="ORF">DKT68_03620</name>
</gene>
<keyword evidence="3" id="KW-1185">Reference proteome</keyword>
<dbReference type="AlphaFoldDB" id="A0A317DBP9"/>
<dbReference type="EMBL" id="QGKR01000111">
    <property type="protein sequence ID" value="PWR12209.1"/>
    <property type="molecule type" value="Genomic_DNA"/>
</dbReference>
<reference evidence="2 3" key="1">
    <citation type="submission" date="2018-05" db="EMBL/GenBank/DDBJ databases">
        <title>Micromonospora atacamensis sp. nov., a novel actinobacteria isolated from high altitude Atacama Desert soil.</title>
        <authorList>
            <person name="Carro L."/>
            <person name="Golinska P."/>
            <person name="Klenk H.-P."/>
            <person name="Goodfellow M."/>
        </authorList>
    </citation>
    <scope>NUCLEOTIDE SEQUENCE [LARGE SCALE GENOMIC DNA]</scope>
    <source>
        <strain evidence="2 3">5R2A7</strain>
    </source>
</reference>
<sequence>MRTSARSSVIGQTQRSYQDACGRRSPWTSSASARPCSVGAIEVEGDVRVAEWFFPALYAAPNGESG</sequence>
<evidence type="ECO:0000313" key="2">
    <source>
        <dbReference type="EMBL" id="PWR12209.1"/>
    </source>
</evidence>
<dbReference type="Proteomes" id="UP000245410">
    <property type="component" value="Unassembled WGS sequence"/>
</dbReference>
<protein>
    <submittedName>
        <fullName evidence="2">Uncharacterized protein</fullName>
    </submittedName>
</protein>
<feature type="region of interest" description="Disordered" evidence="1">
    <location>
        <begin position="1"/>
        <end position="32"/>
    </location>
</feature>
<accession>A0A317DBP9</accession>
<proteinExistence type="predicted"/>
<evidence type="ECO:0000313" key="3">
    <source>
        <dbReference type="Proteomes" id="UP000245410"/>
    </source>
</evidence>
<comment type="caution">
    <text evidence="2">The sequence shown here is derived from an EMBL/GenBank/DDBJ whole genome shotgun (WGS) entry which is preliminary data.</text>
</comment>
<evidence type="ECO:0000256" key="1">
    <source>
        <dbReference type="SAM" id="MobiDB-lite"/>
    </source>
</evidence>